<evidence type="ECO:0000256" key="3">
    <source>
        <dbReference type="ARBA" id="ARBA00022676"/>
    </source>
</evidence>
<keyword evidence="1" id="KW-0121">Carboxypeptidase</keyword>
<keyword evidence="10" id="KW-0812">Transmembrane</keyword>
<feature type="transmembrane region" description="Helical" evidence="10">
    <location>
        <begin position="21"/>
        <end position="54"/>
    </location>
</feature>
<protein>
    <submittedName>
        <fullName evidence="12">Transglycosylase domain-containing protein</fullName>
    </submittedName>
</protein>
<dbReference type="InterPro" id="IPR013783">
    <property type="entry name" value="Ig-like_fold"/>
</dbReference>
<dbReference type="Gene3D" id="3.40.710.10">
    <property type="entry name" value="DD-peptidase/beta-lactamase superfamily"/>
    <property type="match status" value="1"/>
</dbReference>
<comment type="catalytic activity">
    <reaction evidence="7">
        <text>Preferential cleavage: (Ac)2-L-Lys-D-Ala-|-D-Ala. Also transpeptidation of peptidyl-alanyl moieties that are N-acyl substituents of D-alanine.</text>
        <dbReference type="EC" id="3.4.16.4"/>
    </reaction>
</comment>
<dbReference type="RefSeq" id="WP_377772088.1">
    <property type="nucleotide sequence ID" value="NZ_JBHUHO010000030.1"/>
</dbReference>
<sequence>MQEQEEIKKSPRKYSRWRTFGLVSIITVKWVIYFGIFFGLLAGGVAVGYVAALVKDEEIRPQSMIQNKVGEYAMTGYVYFNDGSLVGQLRTNEDRIVITYDELPKSVIDALLATEDNNFNDHYGVDIYGLGRAVKEKLLNEDRQTGGSTLTQQLARRVFLNLDRTDSRKIKEIFLSLRMERYLDKNEILTAYLNKMPFGNGSSGYQVFGIKAAAKGIFNITDLNKLNIAQSAYLAGLPQSPSSYSAFTGTGKFNEKGFNNAMQRQKIVLNRMFETGRITQAEYDEALQFDVSKTIAPPSEKAYNTYPYLMLEAERQAAEVMLLKANPELTKEDLRTKEVAPLIEEMRETLLSSGYHIHTTIDKKIYSIMRDIGNNEENFSPYNTEKGLEQVAAVMIDHRSGAILGMLEGRDFYEEQLNFATQMTRQPGSTMKTLAAYLPAIEEGLIQPASIIDDAPVVLKDGQKGFHIPMNVNSRFDGLVTARDALARSINLPALKIFNDEVTIPKAWEFVRKLGITTLQPADEEARTGVLGGLSIGVSVEELTNAYGSIPNGGEINTSYMIEKITDTNGKVVYEHRSNPKRAFSEQTAFLVNDMLRSVISGPGGSGSSIKNQFNKYGKIPVAGKTGTTQSYGDVWFVGYSPDITLGVWVGYQKQIHSLSNNGRTRARSVWSLIMNDVTDAKPDLFHTESFNQPEGVVKATVSSASGLLPTQLTRSAGMLVTDWFNKKYLPKKYDDALVSMPYITYKNINYVPQELTPKDMLKQKVVIKRKKPLDELMEEITAAQAKLPAKSRRSLSVYLPRDASNNAPSKVDPRKDDGLPPSAPASAQLKEQGNQLILTFSASNSSDVVGYRLYYAAGDKPYEKFGQSILIDDQYSTSFAKPSSEYATYYVVAVDVAGRESPPSKILEYGLVPKVPEEVDPEKPVEPTLPIDPTDPLQPGGGTEGEGSNQPGGNGGNNAGESEGSNNNNNGQTPEIAVPSAPSGLVYEASDLNVTLTWSANAIAEQVFQYHIFYSSENNGVYTKIASTSDTTFEHIVAMTSGTYYVTAENSRGQSTSSSKVKVQP</sequence>
<evidence type="ECO:0000256" key="1">
    <source>
        <dbReference type="ARBA" id="ARBA00022645"/>
    </source>
</evidence>
<evidence type="ECO:0000256" key="8">
    <source>
        <dbReference type="ARBA" id="ARBA00049902"/>
    </source>
</evidence>
<evidence type="ECO:0000256" key="9">
    <source>
        <dbReference type="SAM" id="MobiDB-lite"/>
    </source>
</evidence>
<feature type="compositionally biased region" description="Gly residues" evidence="9">
    <location>
        <begin position="940"/>
        <end position="959"/>
    </location>
</feature>
<dbReference type="InterPro" id="IPR003961">
    <property type="entry name" value="FN3_dom"/>
</dbReference>
<reference evidence="13" key="1">
    <citation type="journal article" date="2019" name="Int. J. Syst. Evol. Microbiol.">
        <title>The Global Catalogue of Microorganisms (GCM) 10K type strain sequencing project: providing services to taxonomists for standard genome sequencing and annotation.</title>
        <authorList>
            <consortium name="The Broad Institute Genomics Platform"/>
            <consortium name="The Broad Institute Genome Sequencing Center for Infectious Disease"/>
            <person name="Wu L."/>
            <person name="Ma J."/>
        </authorList>
    </citation>
    <scope>NUCLEOTIDE SEQUENCE [LARGE SCALE GENOMIC DNA]</scope>
    <source>
        <strain evidence="13">GH52</strain>
    </source>
</reference>
<dbReference type="SUPFAM" id="SSF49265">
    <property type="entry name" value="Fibronectin type III"/>
    <property type="match status" value="1"/>
</dbReference>
<feature type="region of interest" description="Disordered" evidence="9">
    <location>
        <begin position="799"/>
        <end position="827"/>
    </location>
</feature>
<dbReference type="CDD" id="cd00063">
    <property type="entry name" value="FN3"/>
    <property type="match status" value="1"/>
</dbReference>
<evidence type="ECO:0000256" key="10">
    <source>
        <dbReference type="SAM" id="Phobius"/>
    </source>
</evidence>
<dbReference type="EMBL" id="JBHUHO010000030">
    <property type="protein sequence ID" value="MFD2116167.1"/>
    <property type="molecule type" value="Genomic_DNA"/>
</dbReference>
<dbReference type="Pfam" id="PF00905">
    <property type="entry name" value="Transpeptidase"/>
    <property type="match status" value="1"/>
</dbReference>
<organism evidence="12 13">
    <name type="scientific">Paenibacillus yanchengensis</name>
    <dbReference type="NCBI Taxonomy" id="2035833"/>
    <lineage>
        <taxon>Bacteria</taxon>
        <taxon>Bacillati</taxon>
        <taxon>Bacillota</taxon>
        <taxon>Bacilli</taxon>
        <taxon>Bacillales</taxon>
        <taxon>Paenibacillaceae</taxon>
        <taxon>Paenibacillus</taxon>
    </lineage>
</organism>
<dbReference type="InterPro" id="IPR012338">
    <property type="entry name" value="Beta-lactam/transpept-like"/>
</dbReference>
<dbReference type="Gene3D" id="1.10.3810.10">
    <property type="entry name" value="Biosynthetic peptidoglycan transglycosylase-like"/>
    <property type="match status" value="1"/>
</dbReference>
<evidence type="ECO:0000256" key="4">
    <source>
        <dbReference type="ARBA" id="ARBA00022679"/>
    </source>
</evidence>
<keyword evidence="3" id="KW-0328">Glycosyltransferase</keyword>
<evidence type="ECO:0000313" key="12">
    <source>
        <dbReference type="EMBL" id="MFD2116167.1"/>
    </source>
</evidence>
<dbReference type="PANTHER" id="PTHR32282:SF33">
    <property type="entry name" value="PEPTIDOGLYCAN GLYCOSYLTRANSFERASE"/>
    <property type="match status" value="1"/>
</dbReference>
<dbReference type="InterPro" id="IPR036116">
    <property type="entry name" value="FN3_sf"/>
</dbReference>
<dbReference type="Gene3D" id="2.60.40.10">
    <property type="entry name" value="Immunoglobulins"/>
    <property type="match status" value="2"/>
</dbReference>
<keyword evidence="13" id="KW-1185">Reference proteome</keyword>
<comment type="caution">
    <text evidence="12">The sequence shown here is derived from an EMBL/GenBank/DDBJ whole genome shotgun (WGS) entry which is preliminary data.</text>
</comment>
<keyword evidence="2" id="KW-0645">Protease</keyword>
<evidence type="ECO:0000313" key="13">
    <source>
        <dbReference type="Proteomes" id="UP001597362"/>
    </source>
</evidence>
<keyword evidence="6" id="KW-0511">Multifunctional enzyme</keyword>
<keyword evidence="10" id="KW-0472">Membrane</keyword>
<dbReference type="SUPFAM" id="SSF53955">
    <property type="entry name" value="Lysozyme-like"/>
    <property type="match status" value="1"/>
</dbReference>
<dbReference type="InterPro" id="IPR001264">
    <property type="entry name" value="Glyco_trans_51"/>
</dbReference>
<dbReference type="SUPFAM" id="SSF56601">
    <property type="entry name" value="beta-lactamase/transpeptidase-like"/>
    <property type="match status" value="1"/>
</dbReference>
<proteinExistence type="predicted"/>
<evidence type="ECO:0000256" key="5">
    <source>
        <dbReference type="ARBA" id="ARBA00022801"/>
    </source>
</evidence>
<comment type="catalytic activity">
    <reaction evidence="8">
        <text>[GlcNAc-(1-&gt;4)-Mur2Ac(oyl-L-Ala-gamma-D-Glu-L-Lys-D-Ala-D-Ala)](n)-di-trans,octa-cis-undecaprenyl diphosphate + beta-D-GlcNAc-(1-&gt;4)-Mur2Ac(oyl-L-Ala-gamma-D-Glu-L-Lys-D-Ala-D-Ala)-di-trans,octa-cis-undecaprenyl diphosphate = [GlcNAc-(1-&gt;4)-Mur2Ac(oyl-L-Ala-gamma-D-Glu-L-Lys-D-Ala-D-Ala)](n+1)-di-trans,octa-cis-undecaprenyl diphosphate + di-trans,octa-cis-undecaprenyl diphosphate + H(+)</text>
        <dbReference type="Rhea" id="RHEA:23708"/>
        <dbReference type="Rhea" id="RHEA-COMP:9602"/>
        <dbReference type="Rhea" id="RHEA-COMP:9603"/>
        <dbReference type="ChEBI" id="CHEBI:15378"/>
        <dbReference type="ChEBI" id="CHEBI:58405"/>
        <dbReference type="ChEBI" id="CHEBI:60033"/>
        <dbReference type="ChEBI" id="CHEBI:78435"/>
        <dbReference type="EC" id="2.4.99.28"/>
    </reaction>
</comment>
<dbReference type="PROSITE" id="PS50853">
    <property type="entry name" value="FN3"/>
    <property type="match status" value="1"/>
</dbReference>
<dbReference type="InterPro" id="IPR023346">
    <property type="entry name" value="Lysozyme-like_dom_sf"/>
</dbReference>
<dbReference type="Pfam" id="PF00912">
    <property type="entry name" value="Transgly"/>
    <property type="match status" value="1"/>
</dbReference>
<feature type="compositionally biased region" description="Low complexity" evidence="9">
    <location>
        <begin position="960"/>
        <end position="972"/>
    </location>
</feature>
<dbReference type="Proteomes" id="UP001597362">
    <property type="component" value="Unassembled WGS sequence"/>
</dbReference>
<name>A0ABW4YKB6_9BACL</name>
<evidence type="ECO:0000256" key="7">
    <source>
        <dbReference type="ARBA" id="ARBA00034000"/>
    </source>
</evidence>
<evidence type="ECO:0000259" key="11">
    <source>
        <dbReference type="PROSITE" id="PS50853"/>
    </source>
</evidence>
<evidence type="ECO:0000256" key="2">
    <source>
        <dbReference type="ARBA" id="ARBA00022670"/>
    </source>
</evidence>
<feature type="region of interest" description="Disordered" evidence="9">
    <location>
        <begin position="918"/>
        <end position="980"/>
    </location>
</feature>
<keyword evidence="4" id="KW-0808">Transferase</keyword>
<evidence type="ECO:0000256" key="6">
    <source>
        <dbReference type="ARBA" id="ARBA00023268"/>
    </source>
</evidence>
<keyword evidence="5" id="KW-0378">Hydrolase</keyword>
<dbReference type="InterPro" id="IPR001460">
    <property type="entry name" value="PCN-bd_Tpept"/>
</dbReference>
<dbReference type="PANTHER" id="PTHR32282">
    <property type="entry name" value="BINDING PROTEIN TRANSPEPTIDASE, PUTATIVE-RELATED"/>
    <property type="match status" value="1"/>
</dbReference>
<dbReference type="InterPro" id="IPR036950">
    <property type="entry name" value="PBP_transglycosylase"/>
</dbReference>
<gene>
    <name evidence="12" type="ORF">ACFSJH_10565</name>
</gene>
<keyword evidence="10" id="KW-1133">Transmembrane helix</keyword>
<feature type="domain" description="Fibronectin type-III" evidence="11">
    <location>
        <begin position="979"/>
        <end position="1066"/>
    </location>
</feature>
<dbReference type="InterPro" id="IPR050396">
    <property type="entry name" value="Glycosyltr_51/Transpeptidase"/>
</dbReference>
<accession>A0ABW4YKB6</accession>